<evidence type="ECO:0000313" key="2">
    <source>
        <dbReference type="EMBL" id="KAF2755145.1"/>
    </source>
</evidence>
<organism evidence="2 3">
    <name type="scientific">Pseudovirgaria hyperparasitica</name>
    <dbReference type="NCBI Taxonomy" id="470096"/>
    <lineage>
        <taxon>Eukaryota</taxon>
        <taxon>Fungi</taxon>
        <taxon>Dikarya</taxon>
        <taxon>Ascomycota</taxon>
        <taxon>Pezizomycotina</taxon>
        <taxon>Dothideomycetes</taxon>
        <taxon>Dothideomycetes incertae sedis</taxon>
        <taxon>Acrospermales</taxon>
        <taxon>Acrospermaceae</taxon>
        <taxon>Pseudovirgaria</taxon>
    </lineage>
</organism>
<feature type="compositionally biased region" description="Basic residues" evidence="1">
    <location>
        <begin position="1"/>
        <end position="12"/>
    </location>
</feature>
<gene>
    <name evidence="2" type="ORF">EJ05DRAFT_503453</name>
</gene>
<dbReference type="Pfam" id="PF09495">
    <property type="entry name" value="DUF2462"/>
    <property type="match status" value="1"/>
</dbReference>
<accession>A0A6A6VY68</accession>
<dbReference type="OrthoDB" id="5239630at2759"/>
<keyword evidence="3" id="KW-1185">Reference proteome</keyword>
<evidence type="ECO:0000313" key="3">
    <source>
        <dbReference type="Proteomes" id="UP000799437"/>
    </source>
</evidence>
<reference evidence="2" key="1">
    <citation type="journal article" date="2020" name="Stud. Mycol.">
        <title>101 Dothideomycetes genomes: a test case for predicting lifestyles and emergence of pathogens.</title>
        <authorList>
            <person name="Haridas S."/>
            <person name="Albert R."/>
            <person name="Binder M."/>
            <person name="Bloem J."/>
            <person name="Labutti K."/>
            <person name="Salamov A."/>
            <person name="Andreopoulos B."/>
            <person name="Baker S."/>
            <person name="Barry K."/>
            <person name="Bills G."/>
            <person name="Bluhm B."/>
            <person name="Cannon C."/>
            <person name="Castanera R."/>
            <person name="Culley D."/>
            <person name="Daum C."/>
            <person name="Ezra D."/>
            <person name="Gonzalez J."/>
            <person name="Henrissat B."/>
            <person name="Kuo A."/>
            <person name="Liang C."/>
            <person name="Lipzen A."/>
            <person name="Lutzoni F."/>
            <person name="Magnuson J."/>
            <person name="Mondo S."/>
            <person name="Nolan M."/>
            <person name="Ohm R."/>
            <person name="Pangilinan J."/>
            <person name="Park H.-J."/>
            <person name="Ramirez L."/>
            <person name="Alfaro M."/>
            <person name="Sun H."/>
            <person name="Tritt A."/>
            <person name="Yoshinaga Y."/>
            <person name="Zwiers L.-H."/>
            <person name="Turgeon B."/>
            <person name="Goodwin S."/>
            <person name="Spatafora J."/>
            <person name="Crous P."/>
            <person name="Grigoriev I."/>
        </authorList>
    </citation>
    <scope>NUCLEOTIDE SEQUENCE</scope>
    <source>
        <strain evidence="2">CBS 121739</strain>
    </source>
</reference>
<dbReference type="GeneID" id="54488472"/>
<dbReference type="Proteomes" id="UP000799437">
    <property type="component" value="Unassembled WGS sequence"/>
</dbReference>
<evidence type="ECO:0000256" key="1">
    <source>
        <dbReference type="SAM" id="MobiDB-lite"/>
    </source>
</evidence>
<dbReference type="AlphaFoldDB" id="A0A6A6VY68"/>
<dbReference type="InterPro" id="IPR019034">
    <property type="entry name" value="UPF0390"/>
</dbReference>
<proteinExistence type="predicted"/>
<protein>
    <submittedName>
        <fullName evidence="2">Uncharacterized protein</fullName>
    </submittedName>
</protein>
<name>A0A6A6VY68_9PEZI</name>
<dbReference type="EMBL" id="ML996578">
    <property type="protein sequence ID" value="KAF2755145.1"/>
    <property type="molecule type" value="Genomic_DNA"/>
</dbReference>
<feature type="region of interest" description="Disordered" evidence="1">
    <location>
        <begin position="1"/>
        <end position="27"/>
    </location>
</feature>
<dbReference type="RefSeq" id="XP_033597596.1">
    <property type="nucleotide sequence ID" value="XM_033747418.1"/>
</dbReference>
<sequence>MAQGAIKKKAVASKKPAALGPKRGGNRVIAPKKSSLIKKQKIVKKNCGALTAMTEKSLAQKAGHLELLAGGKKDKKKAEAEKKTKK</sequence>